<name>A0AAE1JJK4_9FABA</name>
<gene>
    <name evidence="1" type="ORF">QN277_022627</name>
</gene>
<evidence type="ECO:0008006" key="3">
    <source>
        <dbReference type="Google" id="ProtNLM"/>
    </source>
</evidence>
<dbReference type="EMBL" id="JAWXYG010000006">
    <property type="protein sequence ID" value="KAK4269473.1"/>
    <property type="molecule type" value="Genomic_DNA"/>
</dbReference>
<reference evidence="1" key="1">
    <citation type="submission" date="2023-10" db="EMBL/GenBank/DDBJ databases">
        <title>Chromosome-level genome of the transformable northern wattle, Acacia crassicarpa.</title>
        <authorList>
            <person name="Massaro I."/>
            <person name="Sinha N.R."/>
            <person name="Poethig S."/>
            <person name="Leichty A.R."/>
        </authorList>
    </citation>
    <scope>NUCLEOTIDE SEQUENCE</scope>
    <source>
        <strain evidence="1">Acra3RX</strain>
        <tissue evidence="1">Leaf</tissue>
    </source>
</reference>
<keyword evidence="2" id="KW-1185">Reference proteome</keyword>
<comment type="caution">
    <text evidence="1">The sequence shown here is derived from an EMBL/GenBank/DDBJ whole genome shotgun (WGS) entry which is preliminary data.</text>
</comment>
<organism evidence="1 2">
    <name type="scientific">Acacia crassicarpa</name>
    <name type="common">northern wattle</name>
    <dbReference type="NCBI Taxonomy" id="499986"/>
    <lineage>
        <taxon>Eukaryota</taxon>
        <taxon>Viridiplantae</taxon>
        <taxon>Streptophyta</taxon>
        <taxon>Embryophyta</taxon>
        <taxon>Tracheophyta</taxon>
        <taxon>Spermatophyta</taxon>
        <taxon>Magnoliopsida</taxon>
        <taxon>eudicotyledons</taxon>
        <taxon>Gunneridae</taxon>
        <taxon>Pentapetalae</taxon>
        <taxon>rosids</taxon>
        <taxon>fabids</taxon>
        <taxon>Fabales</taxon>
        <taxon>Fabaceae</taxon>
        <taxon>Caesalpinioideae</taxon>
        <taxon>mimosoid clade</taxon>
        <taxon>Acacieae</taxon>
        <taxon>Acacia</taxon>
    </lineage>
</organism>
<protein>
    <recommendedName>
        <fullName evidence="3">SWIM-type domain-containing protein</fullName>
    </recommendedName>
</protein>
<accession>A0AAE1JJK4</accession>
<evidence type="ECO:0000313" key="2">
    <source>
        <dbReference type="Proteomes" id="UP001293593"/>
    </source>
</evidence>
<dbReference type="Proteomes" id="UP001293593">
    <property type="component" value="Unassembled WGS sequence"/>
</dbReference>
<dbReference type="AlphaFoldDB" id="A0AAE1JJK4"/>
<sequence length="167" mass="19780">MFDIKFQEFIDANPQCVTWFERLAKEKWCRSHDAEGRRFGHMTTNLAECVNKVLRGTRNLPITALVKLTCSRLVEYFVTRRVEINRNIAEGRIVAKKVEDDLQRMNQLTVHYRVRIYDRDLQLFEVEDAYNQSTHVAGDIMRVDLINRKCQCGRFTARRCMQHIGIR</sequence>
<evidence type="ECO:0000313" key="1">
    <source>
        <dbReference type="EMBL" id="KAK4269473.1"/>
    </source>
</evidence>
<proteinExistence type="predicted"/>